<evidence type="ECO:0000256" key="1">
    <source>
        <dbReference type="ARBA" id="ARBA00005187"/>
    </source>
</evidence>
<dbReference type="PROSITE" id="PS51278">
    <property type="entry name" value="GATASE_TYPE_2"/>
    <property type="match status" value="1"/>
</dbReference>
<evidence type="ECO:0000313" key="10">
    <source>
        <dbReference type="Proteomes" id="UP001165384"/>
    </source>
</evidence>
<protein>
    <recommendedName>
        <fullName evidence="3">asparagine synthase (glutamine-hydrolyzing)</fullName>
        <ecNumber evidence="3">6.3.5.4</ecNumber>
    </recommendedName>
</protein>
<comment type="similarity">
    <text evidence="2">Belongs to the asparagine synthetase family.</text>
</comment>
<dbReference type="Gene3D" id="3.40.50.620">
    <property type="entry name" value="HUPs"/>
    <property type="match status" value="1"/>
</dbReference>
<feature type="domain" description="Glutamine amidotransferase type-2" evidence="8">
    <location>
        <begin position="2"/>
        <end position="213"/>
    </location>
</feature>
<dbReference type="Pfam" id="PF13537">
    <property type="entry name" value="GATase_7"/>
    <property type="match status" value="1"/>
</dbReference>
<reference evidence="9" key="1">
    <citation type="submission" date="2022-01" db="EMBL/GenBank/DDBJ databases">
        <authorList>
            <person name="Jo J.-H."/>
            <person name="Im W.-T."/>
        </authorList>
    </citation>
    <scope>NUCLEOTIDE SEQUENCE</scope>
    <source>
        <strain evidence="9">XY25</strain>
    </source>
</reference>
<comment type="caution">
    <text evidence="9">The sequence shown here is derived from an EMBL/GenBank/DDBJ whole genome shotgun (WGS) entry which is preliminary data.</text>
</comment>
<accession>A0ABS9JZD2</accession>
<evidence type="ECO:0000256" key="6">
    <source>
        <dbReference type="ARBA" id="ARBA00022962"/>
    </source>
</evidence>
<evidence type="ECO:0000259" key="8">
    <source>
        <dbReference type="PROSITE" id="PS51278"/>
    </source>
</evidence>
<dbReference type="InterPro" id="IPR006426">
    <property type="entry name" value="Asn_synth_AEB"/>
</dbReference>
<evidence type="ECO:0000256" key="7">
    <source>
        <dbReference type="ARBA" id="ARBA00048741"/>
    </source>
</evidence>
<dbReference type="EMBL" id="JAKLTN010000001">
    <property type="protein sequence ID" value="MCG2576274.1"/>
    <property type="molecule type" value="Genomic_DNA"/>
</dbReference>
<evidence type="ECO:0000256" key="5">
    <source>
        <dbReference type="ARBA" id="ARBA00022840"/>
    </source>
</evidence>
<dbReference type="CDD" id="cd01991">
    <property type="entry name" value="Asn_synthase_B_C"/>
    <property type="match status" value="1"/>
</dbReference>
<dbReference type="InterPro" id="IPR017932">
    <property type="entry name" value="GATase_2_dom"/>
</dbReference>
<dbReference type="InterPro" id="IPR029055">
    <property type="entry name" value="Ntn_hydrolases_N"/>
</dbReference>
<dbReference type="InterPro" id="IPR051786">
    <property type="entry name" value="ASN_synthetase/amidase"/>
</dbReference>
<keyword evidence="10" id="KW-1185">Reference proteome</keyword>
<evidence type="ECO:0000256" key="2">
    <source>
        <dbReference type="ARBA" id="ARBA00005752"/>
    </source>
</evidence>
<dbReference type="CDD" id="cd00712">
    <property type="entry name" value="AsnB"/>
    <property type="match status" value="1"/>
</dbReference>
<dbReference type="RefSeq" id="WP_275708016.1">
    <property type="nucleotide sequence ID" value="NZ_JAKLTN010000001.1"/>
</dbReference>
<evidence type="ECO:0000256" key="3">
    <source>
        <dbReference type="ARBA" id="ARBA00012737"/>
    </source>
</evidence>
<dbReference type="SUPFAM" id="SSF52402">
    <property type="entry name" value="Adenine nucleotide alpha hydrolases-like"/>
    <property type="match status" value="1"/>
</dbReference>
<keyword evidence="6" id="KW-0315">Glutamine amidotransferase</keyword>
<gene>
    <name evidence="9" type="primary">asnB</name>
    <name evidence="9" type="ORF">LZ012_04625</name>
</gene>
<keyword evidence="4" id="KW-0547">Nucleotide-binding</keyword>
<sequence>MCGIFGLLSDQSRAIDESSADLDAGLTRIRHRGPDGTGKWVSDSGQVALGHVRLSIIDLETGAQPMHSDDGRYTIIYNGEIFNYIELRAELGESQFRTHSDTEVVLRAFHRWGSDCVNKLRGMFAIAIWDAVERRLFLARDRFGIKPLYWTKTSQGFYFASEVKALLPFLDRRSVNSAALSDYFTFQFCLGEKTLMDGVWQMPTAHFAYVSPDQQPKIQRYWEVHYEVDFDHTEQWFTERLRDLLQDSVSMHMRADVEVGSYVSGGVDSSLLASLARGVRPDGPFKAFNGRFMDGLDFDESHYAKALADEQNMQLHVADISEQDFVDHISKIIWHLDQPTAGPGSFPQYMVSKQVGQHIKVVLGGQGGDEIFGGYARYLVAYFEQCIKGAIDGTLHNGNYVVSYESIIPNLETLRQYKPMLREFWASGLFGERDERYWRLVNRANTFGSILVPDAIDQRATFEEFKSIFWGSNVGKESYFDSMTHFDFKTLLPALLQVEDRMSMAHGVEARVPFLDHPLVEFAATIPADIKFRNGELKRLLKAVFGNHLPSAIRDRKDKMGFPVPLNLWLKRGGPARDLIGDILGSRSARTRPYLSNGLSIDAVLDSQSAYGRNLWALLSLELWHQQFVDRAGV</sequence>
<dbReference type="EC" id="6.3.5.4" evidence="3"/>
<evidence type="ECO:0000313" key="9">
    <source>
        <dbReference type="EMBL" id="MCG2576274.1"/>
    </source>
</evidence>
<name>A0ABS9JZD2_9RHOO</name>
<dbReference type="InterPro" id="IPR014729">
    <property type="entry name" value="Rossmann-like_a/b/a_fold"/>
</dbReference>
<dbReference type="PANTHER" id="PTHR43284:SF1">
    <property type="entry name" value="ASPARAGINE SYNTHETASE"/>
    <property type="match status" value="1"/>
</dbReference>
<dbReference type="NCBIfam" id="TIGR01536">
    <property type="entry name" value="asn_synth_AEB"/>
    <property type="match status" value="1"/>
</dbReference>
<dbReference type="PANTHER" id="PTHR43284">
    <property type="entry name" value="ASPARAGINE SYNTHETASE (GLUTAMINE-HYDROLYZING)"/>
    <property type="match status" value="1"/>
</dbReference>
<organism evidence="9 10">
    <name type="scientific">Dechloromonas hankyongensis</name>
    <dbReference type="NCBI Taxonomy" id="2908002"/>
    <lineage>
        <taxon>Bacteria</taxon>
        <taxon>Pseudomonadati</taxon>
        <taxon>Pseudomonadota</taxon>
        <taxon>Betaproteobacteria</taxon>
        <taxon>Rhodocyclales</taxon>
        <taxon>Azonexaceae</taxon>
        <taxon>Dechloromonas</taxon>
    </lineage>
</organism>
<dbReference type="GO" id="GO:0004066">
    <property type="term" value="F:asparagine synthase (glutamine-hydrolyzing) activity"/>
    <property type="evidence" value="ECO:0007669"/>
    <property type="project" value="UniProtKB-EC"/>
</dbReference>
<comment type="pathway">
    <text evidence="1">Amino-acid biosynthesis; L-asparagine biosynthesis; L-asparagine from L-aspartate (L-Gln route): step 1/1.</text>
</comment>
<evidence type="ECO:0000256" key="4">
    <source>
        <dbReference type="ARBA" id="ARBA00022741"/>
    </source>
</evidence>
<keyword evidence="9" id="KW-0436">Ligase</keyword>
<keyword evidence="5" id="KW-0067">ATP-binding</keyword>
<dbReference type="InterPro" id="IPR001962">
    <property type="entry name" value="Asn_synthase"/>
</dbReference>
<dbReference type="InterPro" id="IPR033738">
    <property type="entry name" value="AsnB_N"/>
</dbReference>
<proteinExistence type="inferred from homology"/>
<dbReference type="PIRSF" id="PIRSF001589">
    <property type="entry name" value="Asn_synthetase_glu-h"/>
    <property type="match status" value="1"/>
</dbReference>
<dbReference type="Proteomes" id="UP001165384">
    <property type="component" value="Unassembled WGS sequence"/>
</dbReference>
<dbReference type="Gene3D" id="3.60.20.10">
    <property type="entry name" value="Glutamine Phosphoribosylpyrophosphate, subunit 1, domain 1"/>
    <property type="match status" value="1"/>
</dbReference>
<comment type="catalytic activity">
    <reaction evidence="7">
        <text>L-aspartate + L-glutamine + ATP + H2O = L-asparagine + L-glutamate + AMP + diphosphate + H(+)</text>
        <dbReference type="Rhea" id="RHEA:12228"/>
        <dbReference type="ChEBI" id="CHEBI:15377"/>
        <dbReference type="ChEBI" id="CHEBI:15378"/>
        <dbReference type="ChEBI" id="CHEBI:29985"/>
        <dbReference type="ChEBI" id="CHEBI:29991"/>
        <dbReference type="ChEBI" id="CHEBI:30616"/>
        <dbReference type="ChEBI" id="CHEBI:33019"/>
        <dbReference type="ChEBI" id="CHEBI:58048"/>
        <dbReference type="ChEBI" id="CHEBI:58359"/>
        <dbReference type="ChEBI" id="CHEBI:456215"/>
        <dbReference type="EC" id="6.3.5.4"/>
    </reaction>
</comment>
<dbReference type="SUPFAM" id="SSF56235">
    <property type="entry name" value="N-terminal nucleophile aminohydrolases (Ntn hydrolases)"/>
    <property type="match status" value="1"/>
</dbReference>
<dbReference type="Pfam" id="PF00733">
    <property type="entry name" value="Asn_synthase"/>
    <property type="match status" value="1"/>
</dbReference>